<comment type="similarity">
    <text evidence="1">Belongs to the LysR transcriptional regulatory family.</text>
</comment>
<evidence type="ECO:0000313" key="7">
    <source>
        <dbReference type="Proteomes" id="UP000628086"/>
    </source>
</evidence>
<evidence type="ECO:0000256" key="2">
    <source>
        <dbReference type="ARBA" id="ARBA00023015"/>
    </source>
</evidence>
<dbReference type="Proteomes" id="UP000628086">
    <property type="component" value="Unassembled WGS sequence"/>
</dbReference>
<dbReference type="RefSeq" id="WP_186598996.1">
    <property type="nucleotide sequence ID" value="NZ_JABWRS010000019.1"/>
</dbReference>
<keyword evidence="2" id="KW-0805">Transcription regulation</keyword>
<accession>A0ABR6VD07</accession>
<evidence type="ECO:0000259" key="5">
    <source>
        <dbReference type="PROSITE" id="PS50931"/>
    </source>
</evidence>
<protein>
    <submittedName>
        <fullName evidence="6">LysR family transcriptional regulator</fullName>
    </submittedName>
</protein>
<evidence type="ECO:0000313" key="6">
    <source>
        <dbReference type="EMBL" id="MBC3478028.1"/>
    </source>
</evidence>
<dbReference type="EMBL" id="JABWRS010000019">
    <property type="protein sequence ID" value="MBC3478028.1"/>
    <property type="molecule type" value="Genomic_DNA"/>
</dbReference>
<dbReference type="Gene3D" id="1.10.10.10">
    <property type="entry name" value="Winged helix-like DNA-binding domain superfamily/Winged helix DNA-binding domain"/>
    <property type="match status" value="1"/>
</dbReference>
<dbReference type="SUPFAM" id="SSF46785">
    <property type="entry name" value="Winged helix' DNA-binding domain"/>
    <property type="match status" value="1"/>
</dbReference>
<evidence type="ECO:0000256" key="3">
    <source>
        <dbReference type="ARBA" id="ARBA00023125"/>
    </source>
</evidence>
<gene>
    <name evidence="6" type="ORF">HU747_20795</name>
</gene>
<proteinExistence type="inferred from homology"/>
<feature type="domain" description="HTH lysR-type" evidence="5">
    <location>
        <begin position="1"/>
        <end position="58"/>
    </location>
</feature>
<organism evidence="6 7">
    <name type="scientific">Pseudomonas taiwanensis</name>
    <dbReference type="NCBI Taxonomy" id="470150"/>
    <lineage>
        <taxon>Bacteria</taxon>
        <taxon>Pseudomonadati</taxon>
        <taxon>Pseudomonadota</taxon>
        <taxon>Gammaproteobacteria</taxon>
        <taxon>Pseudomonadales</taxon>
        <taxon>Pseudomonadaceae</taxon>
        <taxon>Pseudomonas</taxon>
    </lineage>
</organism>
<reference evidence="6 7" key="1">
    <citation type="journal article" date="2020" name="Microorganisms">
        <title>Reliable Identification of Environmental Pseudomonas Isolates Using the rpoD Gene.</title>
        <authorList>
            <consortium name="The Broad Institute Genome Sequencing Platform"/>
            <person name="Girard L."/>
            <person name="Lood C."/>
            <person name="Rokni-Zadeh H."/>
            <person name="van Noort V."/>
            <person name="Lavigne R."/>
            <person name="De Mot R."/>
        </authorList>
    </citation>
    <scope>NUCLEOTIDE SEQUENCE [LARGE SCALE GENOMIC DNA]</scope>
    <source>
        <strain evidence="6 7">RW7P2</strain>
    </source>
</reference>
<dbReference type="CDD" id="cd08422">
    <property type="entry name" value="PBP2_CrgA_like"/>
    <property type="match status" value="1"/>
</dbReference>
<evidence type="ECO:0000256" key="1">
    <source>
        <dbReference type="ARBA" id="ARBA00009437"/>
    </source>
</evidence>
<name>A0ABR6VD07_9PSED</name>
<dbReference type="Gene3D" id="3.40.190.290">
    <property type="match status" value="1"/>
</dbReference>
<dbReference type="InterPro" id="IPR036388">
    <property type="entry name" value="WH-like_DNA-bd_sf"/>
</dbReference>
<dbReference type="InterPro" id="IPR036390">
    <property type="entry name" value="WH_DNA-bd_sf"/>
</dbReference>
<keyword evidence="7" id="KW-1185">Reference proteome</keyword>
<dbReference type="Pfam" id="PF03466">
    <property type="entry name" value="LysR_substrate"/>
    <property type="match status" value="1"/>
</dbReference>
<evidence type="ECO:0000256" key="4">
    <source>
        <dbReference type="ARBA" id="ARBA00023163"/>
    </source>
</evidence>
<keyword evidence="4" id="KW-0804">Transcription</keyword>
<comment type="caution">
    <text evidence="6">The sequence shown here is derived from an EMBL/GenBank/DDBJ whole genome shotgun (WGS) entry which is preliminary data.</text>
</comment>
<dbReference type="InterPro" id="IPR058163">
    <property type="entry name" value="LysR-type_TF_proteobact-type"/>
</dbReference>
<dbReference type="InterPro" id="IPR000847">
    <property type="entry name" value="LysR_HTH_N"/>
</dbReference>
<dbReference type="PANTHER" id="PTHR30537">
    <property type="entry name" value="HTH-TYPE TRANSCRIPTIONAL REGULATOR"/>
    <property type="match status" value="1"/>
</dbReference>
<dbReference type="PROSITE" id="PS50931">
    <property type="entry name" value="HTH_LYSR"/>
    <property type="match status" value="1"/>
</dbReference>
<dbReference type="Pfam" id="PF00126">
    <property type="entry name" value="HTH_1"/>
    <property type="match status" value="1"/>
</dbReference>
<dbReference type="PANTHER" id="PTHR30537:SF5">
    <property type="entry name" value="HTH-TYPE TRANSCRIPTIONAL ACTIVATOR TTDR-RELATED"/>
    <property type="match status" value="1"/>
</dbReference>
<keyword evidence="3" id="KW-0238">DNA-binding</keyword>
<dbReference type="InterPro" id="IPR005119">
    <property type="entry name" value="LysR_subst-bd"/>
</dbReference>
<dbReference type="SUPFAM" id="SSF53850">
    <property type="entry name" value="Periplasmic binding protein-like II"/>
    <property type="match status" value="1"/>
</dbReference>
<sequence length="293" mass="31648">MQVCDLAVLTAIAAQGSLSGAARYLGISPMNVSRRLAALEREVGVRLVQRSTRSVSFTQEGEALLPYAETMLITEEAARKALTKGACTASGLLRVTSPTVFGQTVILPMIPALLRKHPGLEIDLTLGDSIVDIVGLGLDVAIRIATLQDSALIARGLAPNPRVLCASPGYLAEHGVPRTVEDLSKHRRIALHAMPYWPFLRQQERISVKAEGGFSANSVEAVRTACKHGVGLALLTYWDIRAELADGSLVAIELIDVSQEQLSVAAVLPSRRHVPFRVRAFLEELESVMRSIE</sequence>